<evidence type="ECO:0000256" key="4">
    <source>
        <dbReference type="ARBA" id="ARBA00022989"/>
    </source>
</evidence>
<feature type="transmembrane region" description="Helical" evidence="6">
    <location>
        <begin position="126"/>
        <end position="148"/>
    </location>
</feature>
<dbReference type="AlphaFoldDB" id="A0A6H9WKV9"/>
<accession>A0A6H9WKV9</accession>
<evidence type="ECO:0000259" key="7">
    <source>
        <dbReference type="Pfam" id="PF00482"/>
    </source>
</evidence>
<proteinExistence type="predicted"/>
<dbReference type="EMBL" id="WBJY01000002">
    <property type="protein sequence ID" value="KAB1648142.1"/>
    <property type="molecule type" value="Genomic_DNA"/>
</dbReference>
<comment type="subcellular location">
    <subcellularLocation>
        <location evidence="1">Cell membrane</location>
        <topology evidence="1">Multi-pass membrane protein</topology>
    </subcellularLocation>
</comment>
<keyword evidence="2" id="KW-1003">Cell membrane</keyword>
<dbReference type="InterPro" id="IPR018076">
    <property type="entry name" value="T2SS_GspF_dom"/>
</dbReference>
<keyword evidence="4 6" id="KW-1133">Transmembrane helix</keyword>
<evidence type="ECO:0000256" key="5">
    <source>
        <dbReference type="ARBA" id="ARBA00023136"/>
    </source>
</evidence>
<feature type="transmembrane region" description="Helical" evidence="6">
    <location>
        <begin position="272"/>
        <end position="298"/>
    </location>
</feature>
<evidence type="ECO:0000313" key="9">
    <source>
        <dbReference type="Proteomes" id="UP000431744"/>
    </source>
</evidence>
<keyword evidence="9" id="KW-1185">Reference proteome</keyword>
<name>A0A6H9WKV9_9MICO</name>
<dbReference type="Proteomes" id="UP000431744">
    <property type="component" value="Unassembled WGS sequence"/>
</dbReference>
<dbReference type="GO" id="GO:0005886">
    <property type="term" value="C:plasma membrane"/>
    <property type="evidence" value="ECO:0007669"/>
    <property type="project" value="UniProtKB-SubCell"/>
</dbReference>
<dbReference type="PANTHER" id="PTHR35007">
    <property type="entry name" value="INTEGRAL MEMBRANE PROTEIN-RELATED"/>
    <property type="match status" value="1"/>
</dbReference>
<evidence type="ECO:0000313" key="8">
    <source>
        <dbReference type="EMBL" id="KAB1648142.1"/>
    </source>
</evidence>
<dbReference type="OrthoDB" id="3267562at2"/>
<keyword evidence="5 6" id="KW-0472">Membrane</keyword>
<protein>
    <recommendedName>
        <fullName evidence="7">Type II secretion system protein GspF domain-containing protein</fullName>
    </recommendedName>
</protein>
<keyword evidence="3 6" id="KW-0812">Transmembrane</keyword>
<dbReference type="Pfam" id="PF00482">
    <property type="entry name" value="T2SSF"/>
    <property type="match status" value="1"/>
</dbReference>
<gene>
    <name evidence="8" type="ORF">F8O04_10500</name>
</gene>
<dbReference type="PANTHER" id="PTHR35007:SF4">
    <property type="entry name" value="CONSERVED TRANSMEMBRANE PROTEIN-RELATED"/>
    <property type="match status" value="1"/>
</dbReference>
<comment type="caution">
    <text evidence="8">The sequence shown here is derived from an EMBL/GenBank/DDBJ whole genome shotgun (WGS) entry which is preliminary data.</text>
</comment>
<evidence type="ECO:0000256" key="3">
    <source>
        <dbReference type="ARBA" id="ARBA00022692"/>
    </source>
</evidence>
<feature type="domain" description="Type II secretion system protein GspF" evidence="7">
    <location>
        <begin position="16"/>
        <end position="137"/>
    </location>
</feature>
<feature type="transmembrane region" description="Helical" evidence="6">
    <location>
        <begin position="154"/>
        <end position="173"/>
    </location>
</feature>
<evidence type="ECO:0000256" key="1">
    <source>
        <dbReference type="ARBA" id="ARBA00004651"/>
    </source>
</evidence>
<sequence length="308" mass="31138">MSGRELSPTEVVAAVLDRLAMLLRGGAAPATAWGLLAKHGRADESTADVVRKVAGVLAAGGDAGEVLAARAEAPWRALGCAWALAGRTGAPLARSLAGLADGFRDVGEAERDVRVALEGPNSTSRIVIALPLVGLGLGLVMGVDTLGVLTTTPLGIACSVAGAALMAGAWWWMRALVRRARVSDPHPGLALDLVALGLRGGGAATDIAATVAAAMREYDLRDGAAAEVGRTLDLAADAGVPPAELLRREAALVRVIARASAKRRAARLGVSLMLPLGVCVLPAFIALGVAPLILAILGDVIGPLDVAP</sequence>
<evidence type="ECO:0000256" key="6">
    <source>
        <dbReference type="SAM" id="Phobius"/>
    </source>
</evidence>
<organism evidence="8 9">
    <name type="scientific">Pseudoclavibacter endophyticus</name>
    <dbReference type="NCBI Taxonomy" id="1778590"/>
    <lineage>
        <taxon>Bacteria</taxon>
        <taxon>Bacillati</taxon>
        <taxon>Actinomycetota</taxon>
        <taxon>Actinomycetes</taxon>
        <taxon>Micrococcales</taxon>
        <taxon>Microbacteriaceae</taxon>
        <taxon>Pseudoclavibacter</taxon>
    </lineage>
</organism>
<evidence type="ECO:0000256" key="2">
    <source>
        <dbReference type="ARBA" id="ARBA00022475"/>
    </source>
</evidence>
<reference evidence="8 9" key="1">
    <citation type="submission" date="2019-09" db="EMBL/GenBank/DDBJ databases">
        <title>Phylogeny of genus Pseudoclavibacter and closely related genus.</title>
        <authorList>
            <person name="Li Y."/>
        </authorList>
    </citation>
    <scope>NUCLEOTIDE SEQUENCE [LARGE SCALE GENOMIC DNA]</scope>
    <source>
        <strain evidence="8 9">EGI 60007</strain>
    </source>
</reference>
<dbReference type="RefSeq" id="WP_158029337.1">
    <property type="nucleotide sequence ID" value="NZ_BMHG01000001.1"/>
</dbReference>